<proteinExistence type="predicted"/>
<name>A0AAV3PLI6_LITER</name>
<evidence type="ECO:0000313" key="2">
    <source>
        <dbReference type="Proteomes" id="UP001454036"/>
    </source>
</evidence>
<keyword evidence="2" id="KW-1185">Reference proteome</keyword>
<organism evidence="1 2">
    <name type="scientific">Lithospermum erythrorhizon</name>
    <name type="common">Purple gromwell</name>
    <name type="synonym">Lithospermum officinale var. erythrorhizon</name>
    <dbReference type="NCBI Taxonomy" id="34254"/>
    <lineage>
        <taxon>Eukaryota</taxon>
        <taxon>Viridiplantae</taxon>
        <taxon>Streptophyta</taxon>
        <taxon>Embryophyta</taxon>
        <taxon>Tracheophyta</taxon>
        <taxon>Spermatophyta</taxon>
        <taxon>Magnoliopsida</taxon>
        <taxon>eudicotyledons</taxon>
        <taxon>Gunneridae</taxon>
        <taxon>Pentapetalae</taxon>
        <taxon>asterids</taxon>
        <taxon>lamiids</taxon>
        <taxon>Boraginales</taxon>
        <taxon>Boraginaceae</taxon>
        <taxon>Boraginoideae</taxon>
        <taxon>Lithospermeae</taxon>
        <taxon>Lithospermum</taxon>
    </lineage>
</organism>
<dbReference type="Proteomes" id="UP001454036">
    <property type="component" value="Unassembled WGS sequence"/>
</dbReference>
<evidence type="ECO:0000313" key="1">
    <source>
        <dbReference type="EMBL" id="GAA0151068.1"/>
    </source>
</evidence>
<protein>
    <recommendedName>
        <fullName evidence="3">Stress regulated protein</fullName>
    </recommendedName>
</protein>
<gene>
    <name evidence="1" type="ORF">LIER_09866</name>
</gene>
<accession>A0AAV3PLI6</accession>
<reference evidence="1 2" key="1">
    <citation type="submission" date="2024-01" db="EMBL/GenBank/DDBJ databases">
        <title>The complete chloroplast genome sequence of Lithospermum erythrorhizon: insights into the phylogenetic relationship among Boraginaceae species and the maternal lineages of purple gromwells.</title>
        <authorList>
            <person name="Okada T."/>
            <person name="Watanabe K."/>
        </authorList>
    </citation>
    <scope>NUCLEOTIDE SEQUENCE [LARGE SCALE GENOMIC DNA]</scope>
</reference>
<dbReference type="PANTHER" id="PTHR33471:SF1">
    <property type="entry name" value="OS01G0382700 PROTEIN"/>
    <property type="match status" value="1"/>
</dbReference>
<comment type="caution">
    <text evidence="1">The sequence shown here is derived from an EMBL/GenBank/DDBJ whole genome shotgun (WGS) entry which is preliminary data.</text>
</comment>
<sequence>MGTIVLHNGVFKASKNPNWAFNKSTKTKIFCCITEKVNNRREMLKKVDKELKNGDERAALGLVKDLQLNGGLHCFGAARQVPQRLYTLDELKLNGIETAALLSPVDTTLGSIERNLQFASLLGGLAVWNALDLTPQQFFFSSLGLLFLGTLDAVSFGGGISGLILDSAGHILSAKYHNRVLQHEAGHFLIAYMLGILPKGYSLTSWEALKKEGSLNVQAGTAFVDFEFIEEIDSGKVTATVFMYSSGGGGD</sequence>
<evidence type="ECO:0008006" key="3">
    <source>
        <dbReference type="Google" id="ProtNLM"/>
    </source>
</evidence>
<dbReference type="AlphaFoldDB" id="A0AAV3PLI6"/>
<dbReference type="EMBL" id="BAABME010001709">
    <property type="protein sequence ID" value="GAA0151068.1"/>
    <property type="molecule type" value="Genomic_DNA"/>
</dbReference>
<dbReference type="PANTHER" id="PTHR33471">
    <property type="entry name" value="ATP-DEPENDENT ZINC METALLOPROTEASE-RELATED"/>
    <property type="match status" value="1"/>
</dbReference>